<dbReference type="EMBL" id="VIFX01000008">
    <property type="protein sequence ID" value="TQR87026.1"/>
    <property type="molecule type" value="Genomic_DNA"/>
</dbReference>
<sequence length="309" mass="33028">MSSRVAVVGAGISGAVCARVLREHGISAELIERGRAPGGRMASPELHGRRVDLGAAYFTAKEPDFVAAVERWSAEKLVRDWTDTLDVFSADGRRSTSGPMRYATPGGLRSLVRAALPDEVRCERAVDSLDELDHDAIVLAMPDPQAARLAPDAADWVDYEPVITVVAGWEQRCWPFPDAAFVNDDADVTTVADDGSRRGDGAAVLVVHTTADRASAHLQNPDDAVAPVLDALRRVMDVTASPVWTHAHRWTFAKPVATHGEDAFCLTDHAGRPLGLCGDSWCPSGAPRIESAWLSGHRLGSALAARLGS</sequence>
<dbReference type="Pfam" id="PF01593">
    <property type="entry name" value="Amino_oxidase"/>
    <property type="match status" value="1"/>
</dbReference>
<keyword evidence="3" id="KW-1185">Reference proteome</keyword>
<dbReference type="RefSeq" id="WP_142551598.1">
    <property type="nucleotide sequence ID" value="NZ_VIFX01000008.1"/>
</dbReference>
<name>A0A544W477_9MYCO</name>
<organism evidence="2 3">
    <name type="scientific">Mycolicibacterium hodleri</name>
    <dbReference type="NCBI Taxonomy" id="49897"/>
    <lineage>
        <taxon>Bacteria</taxon>
        <taxon>Bacillati</taxon>
        <taxon>Actinomycetota</taxon>
        <taxon>Actinomycetes</taxon>
        <taxon>Mycobacteriales</taxon>
        <taxon>Mycobacteriaceae</taxon>
        <taxon>Mycolicibacterium</taxon>
    </lineage>
</organism>
<evidence type="ECO:0000259" key="1">
    <source>
        <dbReference type="Pfam" id="PF01593"/>
    </source>
</evidence>
<comment type="caution">
    <text evidence="2">The sequence shown here is derived from an EMBL/GenBank/DDBJ whole genome shotgun (WGS) entry which is preliminary data.</text>
</comment>
<dbReference type="GO" id="GO:0016491">
    <property type="term" value="F:oxidoreductase activity"/>
    <property type="evidence" value="ECO:0007669"/>
    <property type="project" value="InterPro"/>
</dbReference>
<gene>
    <name evidence="2" type="ORF">D8S82_08125</name>
</gene>
<accession>A0A544W477</accession>
<dbReference type="InterPro" id="IPR036188">
    <property type="entry name" value="FAD/NAD-bd_sf"/>
</dbReference>
<reference evidence="2 3" key="1">
    <citation type="submission" date="2018-10" db="EMBL/GenBank/DDBJ databases">
        <title>Draft genome of Mycobacterium hodleri strain B.</title>
        <authorList>
            <person name="Amande T.J."/>
            <person name="Mcgenity T.J."/>
        </authorList>
    </citation>
    <scope>NUCLEOTIDE SEQUENCE [LARGE SCALE GENOMIC DNA]</scope>
    <source>
        <strain evidence="2 3">B</strain>
    </source>
</reference>
<dbReference type="Pfam" id="PF13450">
    <property type="entry name" value="NAD_binding_8"/>
    <property type="match status" value="1"/>
</dbReference>
<dbReference type="AlphaFoldDB" id="A0A544W477"/>
<evidence type="ECO:0000313" key="2">
    <source>
        <dbReference type="EMBL" id="TQR87026.1"/>
    </source>
</evidence>
<dbReference type="Proteomes" id="UP000315759">
    <property type="component" value="Unassembled WGS sequence"/>
</dbReference>
<dbReference type="PANTHER" id="PTHR16128">
    <property type="entry name" value="FAD/NAD(P)-BINDING OXIDOREDUCTASE FAMILY PROTEIN"/>
    <property type="match status" value="1"/>
</dbReference>
<feature type="domain" description="Amine oxidase" evidence="1">
    <location>
        <begin position="131"/>
        <end position="298"/>
    </location>
</feature>
<dbReference type="Gene3D" id="3.50.50.60">
    <property type="entry name" value="FAD/NAD(P)-binding domain"/>
    <property type="match status" value="1"/>
</dbReference>
<dbReference type="Gene3D" id="3.90.660.10">
    <property type="match status" value="1"/>
</dbReference>
<evidence type="ECO:0000313" key="3">
    <source>
        <dbReference type="Proteomes" id="UP000315759"/>
    </source>
</evidence>
<dbReference type="PANTHER" id="PTHR16128:SF5">
    <property type="entry name" value="FAD_NAD(P)-BINDING OXIDOREDUCTASE FAMILY PROTEIN"/>
    <property type="match status" value="1"/>
</dbReference>
<proteinExistence type="predicted"/>
<protein>
    <recommendedName>
        <fullName evidence="1">Amine oxidase domain-containing protein</fullName>
    </recommendedName>
</protein>
<dbReference type="InterPro" id="IPR002937">
    <property type="entry name" value="Amino_oxidase"/>
</dbReference>
<dbReference type="SUPFAM" id="SSF51905">
    <property type="entry name" value="FAD/NAD(P)-binding domain"/>
    <property type="match status" value="1"/>
</dbReference>